<evidence type="ECO:0000313" key="2">
    <source>
        <dbReference type="Proteomes" id="UP000295781"/>
    </source>
</evidence>
<protein>
    <submittedName>
        <fullName evidence="1">Uncharacterized protein</fullName>
    </submittedName>
</protein>
<dbReference type="Proteomes" id="UP000295781">
    <property type="component" value="Chromosome"/>
</dbReference>
<accession>A0A4P2Q9P7</accession>
<gene>
    <name evidence="1" type="ORF">SOCEGT47_068810</name>
</gene>
<evidence type="ECO:0000313" key="1">
    <source>
        <dbReference type="EMBL" id="AUX26320.1"/>
    </source>
</evidence>
<dbReference type="EMBL" id="CP012670">
    <property type="protein sequence ID" value="AUX26320.1"/>
    <property type="molecule type" value="Genomic_DNA"/>
</dbReference>
<sequence length="79" mass="8390">MLVPGPADWLAGGMLVPGPAGWLAGGMLVPGPAGWLAGGMEEVCFRFAQHVGQRHTINLFPRASSSRVRRQPYCALMSV</sequence>
<dbReference type="AlphaFoldDB" id="A0A4P2Q9P7"/>
<proteinExistence type="predicted"/>
<reference evidence="1 2" key="1">
    <citation type="submission" date="2015-09" db="EMBL/GenBank/DDBJ databases">
        <title>Sorangium comparison.</title>
        <authorList>
            <person name="Zaburannyi N."/>
            <person name="Bunk B."/>
            <person name="Overmann J."/>
            <person name="Mueller R."/>
        </authorList>
    </citation>
    <scope>NUCLEOTIDE SEQUENCE [LARGE SCALE GENOMIC DNA]</scope>
    <source>
        <strain evidence="1 2">So ceGT47</strain>
    </source>
</reference>
<name>A0A4P2Q9P7_SORCE</name>
<organism evidence="1 2">
    <name type="scientific">Sorangium cellulosum</name>
    <name type="common">Polyangium cellulosum</name>
    <dbReference type="NCBI Taxonomy" id="56"/>
    <lineage>
        <taxon>Bacteria</taxon>
        <taxon>Pseudomonadati</taxon>
        <taxon>Myxococcota</taxon>
        <taxon>Polyangia</taxon>
        <taxon>Polyangiales</taxon>
        <taxon>Polyangiaceae</taxon>
        <taxon>Sorangium</taxon>
    </lineage>
</organism>